<dbReference type="EMBL" id="JAHESF010000012">
    <property type="protein sequence ID" value="MBT1697994.1"/>
    <property type="molecule type" value="Genomic_DNA"/>
</dbReference>
<dbReference type="Proteomes" id="UP001319200">
    <property type="component" value="Unassembled WGS sequence"/>
</dbReference>
<dbReference type="RefSeq" id="WP_254163866.1">
    <property type="nucleotide sequence ID" value="NZ_JAHESF010000012.1"/>
</dbReference>
<gene>
    <name evidence="2" type="ORF">KK083_13965</name>
</gene>
<dbReference type="SMART" id="SM00871">
    <property type="entry name" value="AraC_E_bind"/>
    <property type="match status" value="1"/>
</dbReference>
<accession>A0AAP2DPN1</accession>
<evidence type="ECO:0000313" key="2">
    <source>
        <dbReference type="EMBL" id="MBT1697994.1"/>
    </source>
</evidence>
<proteinExistence type="predicted"/>
<dbReference type="Pfam" id="PF06445">
    <property type="entry name" value="GyrI-like"/>
    <property type="match status" value="1"/>
</dbReference>
<name>A0AAP2DPN1_9BACT</name>
<evidence type="ECO:0000259" key="1">
    <source>
        <dbReference type="SMART" id="SM00871"/>
    </source>
</evidence>
<sequence length="150" mass="17032">MQIKAVKPINFLFFRTEASVAELVNYLPVGQELFKEAVAYNLPITGPVHWHYFGFEGDLTKPFTLEIALPVGEVPEAYDGKFHFKRTDSFKCVSAIHEGSWLDMPQSYGKLMQFIEANHLTPLASNREIYVNADFKHPEANVTEIQIGIN</sequence>
<dbReference type="InterPro" id="IPR010499">
    <property type="entry name" value="AraC_E-bd"/>
</dbReference>
<keyword evidence="3" id="KW-1185">Reference proteome</keyword>
<protein>
    <submittedName>
        <fullName evidence="2">GyrI-like domain-containing protein</fullName>
    </submittedName>
</protein>
<dbReference type="InterPro" id="IPR011256">
    <property type="entry name" value="Reg_factor_effector_dom_sf"/>
</dbReference>
<reference evidence="2 3" key="1">
    <citation type="submission" date="2021-05" db="EMBL/GenBank/DDBJ databases">
        <title>A Polyphasic approach of four new species of the genus Ohtaekwangia: Ohtaekwangia histidinii sp. nov., Ohtaekwangia cretensis sp. nov., Ohtaekwangia indiensis sp. nov., Ohtaekwangia reichenbachii sp. nov. from diverse environment.</title>
        <authorList>
            <person name="Octaviana S."/>
        </authorList>
    </citation>
    <scope>NUCLEOTIDE SEQUENCE [LARGE SCALE GENOMIC DNA]</scope>
    <source>
        <strain evidence="2 3">PWU4</strain>
    </source>
</reference>
<organism evidence="2 3">
    <name type="scientific">Chryseosolibacter histidini</name>
    <dbReference type="NCBI Taxonomy" id="2782349"/>
    <lineage>
        <taxon>Bacteria</taxon>
        <taxon>Pseudomonadati</taxon>
        <taxon>Bacteroidota</taxon>
        <taxon>Cytophagia</taxon>
        <taxon>Cytophagales</taxon>
        <taxon>Chryseotaleaceae</taxon>
        <taxon>Chryseosolibacter</taxon>
    </lineage>
</organism>
<dbReference type="SUPFAM" id="SSF55136">
    <property type="entry name" value="Probable bacterial effector-binding domain"/>
    <property type="match status" value="1"/>
</dbReference>
<feature type="domain" description="AraC effector-binding" evidence="1">
    <location>
        <begin position="1"/>
        <end position="150"/>
    </location>
</feature>
<dbReference type="InterPro" id="IPR029442">
    <property type="entry name" value="GyrI-like"/>
</dbReference>
<dbReference type="AlphaFoldDB" id="A0AAP2DPN1"/>
<comment type="caution">
    <text evidence="2">The sequence shown here is derived from an EMBL/GenBank/DDBJ whole genome shotgun (WGS) entry which is preliminary data.</text>
</comment>
<dbReference type="Gene3D" id="3.20.80.10">
    <property type="entry name" value="Regulatory factor, effector binding domain"/>
    <property type="match status" value="1"/>
</dbReference>
<evidence type="ECO:0000313" key="3">
    <source>
        <dbReference type="Proteomes" id="UP001319200"/>
    </source>
</evidence>